<evidence type="ECO:0000256" key="1">
    <source>
        <dbReference type="SAM" id="MobiDB-lite"/>
    </source>
</evidence>
<dbReference type="RefSeq" id="WP_022862664.1">
    <property type="nucleotide sequence ID" value="NZ_ATVG01000003.1"/>
</dbReference>
<dbReference type="EMBL" id="CP063189">
    <property type="protein sequence ID" value="WCZ31905.1"/>
    <property type="molecule type" value="Genomic_DNA"/>
</dbReference>
<evidence type="ECO:0008006" key="5">
    <source>
        <dbReference type="Google" id="ProtNLM"/>
    </source>
</evidence>
<accession>A0ABY7U768</accession>
<organism evidence="3 4">
    <name type="scientific">Corynebacterium massiliense DSM 45435</name>
    <dbReference type="NCBI Taxonomy" id="1121364"/>
    <lineage>
        <taxon>Bacteria</taxon>
        <taxon>Bacillati</taxon>
        <taxon>Actinomycetota</taxon>
        <taxon>Actinomycetes</taxon>
        <taxon>Mycobacteriales</taxon>
        <taxon>Corynebacteriaceae</taxon>
        <taxon>Corynebacterium</taxon>
    </lineage>
</organism>
<feature type="region of interest" description="Disordered" evidence="1">
    <location>
        <begin position="1"/>
        <end position="21"/>
    </location>
</feature>
<dbReference type="InterPro" id="IPR021385">
    <property type="entry name" value="DUF3017"/>
</dbReference>
<reference evidence="3 4" key="1">
    <citation type="submission" date="2020-10" db="EMBL/GenBank/DDBJ databases">
        <title>Complete genome sequence of Corynebacterium massiliense DSM 45435, type strain of Corynebacterium massiliense.</title>
        <authorList>
            <person name="Busche T."/>
            <person name="Kalinowski J."/>
            <person name="Ruckert C."/>
        </authorList>
    </citation>
    <scope>NUCLEOTIDE SEQUENCE [LARGE SCALE GENOMIC DNA]</scope>
    <source>
        <strain evidence="3 4">DSM 45435</strain>
    </source>
</reference>
<evidence type="ECO:0000313" key="4">
    <source>
        <dbReference type="Proteomes" id="UP001220064"/>
    </source>
</evidence>
<proteinExistence type="predicted"/>
<evidence type="ECO:0000256" key="2">
    <source>
        <dbReference type="SAM" id="Phobius"/>
    </source>
</evidence>
<keyword evidence="2" id="KW-0472">Membrane</keyword>
<keyword evidence="2" id="KW-1133">Transmembrane helix</keyword>
<keyword evidence="2" id="KW-0812">Transmembrane</keyword>
<sequence length="116" mass="12645">MAGTGRHAKRQPLNLDNPHDRALPPSRLPDAVQWICVGAFVVLVVASGLFSFLEHWRRATFALGVGMLWLAICRLVCDSRVMGVLAVRSRRFDMAFSLITGAALVWLAVSVDALGS</sequence>
<gene>
    <name evidence="3" type="ORF">CMASS_02230</name>
</gene>
<dbReference type="Pfam" id="PF11222">
    <property type="entry name" value="DUF3017"/>
    <property type="match status" value="1"/>
</dbReference>
<name>A0ABY7U768_9CORY</name>
<feature type="transmembrane region" description="Helical" evidence="2">
    <location>
        <begin position="98"/>
        <end position="115"/>
    </location>
</feature>
<protein>
    <recommendedName>
        <fullName evidence="5">DUF3017 domain-containing protein</fullName>
    </recommendedName>
</protein>
<feature type="compositionally biased region" description="Basic residues" evidence="1">
    <location>
        <begin position="1"/>
        <end position="10"/>
    </location>
</feature>
<dbReference type="Proteomes" id="UP001220064">
    <property type="component" value="Chromosome"/>
</dbReference>
<feature type="transmembrane region" description="Helical" evidence="2">
    <location>
        <begin position="59"/>
        <end position="77"/>
    </location>
</feature>
<feature type="transmembrane region" description="Helical" evidence="2">
    <location>
        <begin position="31"/>
        <end position="53"/>
    </location>
</feature>
<evidence type="ECO:0000313" key="3">
    <source>
        <dbReference type="EMBL" id="WCZ31905.1"/>
    </source>
</evidence>
<keyword evidence="4" id="KW-1185">Reference proteome</keyword>